<keyword evidence="1" id="KW-1133">Transmembrane helix</keyword>
<gene>
    <name evidence="2" type="ORF">D1614_14125</name>
</gene>
<comment type="caution">
    <text evidence="2">The sequence shown here is derived from an EMBL/GenBank/DDBJ whole genome shotgun (WGS) entry which is preliminary data.</text>
</comment>
<evidence type="ECO:0000313" key="3">
    <source>
        <dbReference type="Proteomes" id="UP000265926"/>
    </source>
</evidence>
<protein>
    <submittedName>
        <fullName evidence="2">Uncharacterized protein</fullName>
    </submittedName>
</protein>
<dbReference type="EMBL" id="QWGR01000007">
    <property type="protein sequence ID" value="RIJ47712.1"/>
    <property type="molecule type" value="Genomic_DNA"/>
</dbReference>
<name>A0A399SYI1_9BACT</name>
<organism evidence="2 3">
    <name type="scientific">Maribellus luteus</name>
    <dbReference type="NCBI Taxonomy" id="2305463"/>
    <lineage>
        <taxon>Bacteria</taxon>
        <taxon>Pseudomonadati</taxon>
        <taxon>Bacteroidota</taxon>
        <taxon>Bacteroidia</taxon>
        <taxon>Marinilabiliales</taxon>
        <taxon>Prolixibacteraceae</taxon>
        <taxon>Maribellus</taxon>
    </lineage>
</organism>
<sequence length="179" mass="20699">MNTKDRRIHHQLKLYNNYNHITVTGVLVVFGFLMLIGIPVFPKNLILSLLFFCLAFIAHKNLKTTKPVSITKNSISLGKMVNGYAKTTIDSKSINRIDLVDETKIEFRSAAKFSGGEVKIYSNYYLFHLKDKSEIRFDNLYDKQLQVDLMDWCRNNSIEFNQYERKIKGASKKNVGQIP</sequence>
<dbReference type="RefSeq" id="WP_119438600.1">
    <property type="nucleotide sequence ID" value="NZ_QWGR01000007.1"/>
</dbReference>
<evidence type="ECO:0000256" key="1">
    <source>
        <dbReference type="SAM" id="Phobius"/>
    </source>
</evidence>
<feature type="transmembrane region" description="Helical" evidence="1">
    <location>
        <begin position="21"/>
        <end position="39"/>
    </location>
</feature>
<keyword evidence="3" id="KW-1185">Reference proteome</keyword>
<keyword evidence="1" id="KW-0812">Transmembrane</keyword>
<dbReference type="OrthoDB" id="1121634at2"/>
<proteinExistence type="predicted"/>
<evidence type="ECO:0000313" key="2">
    <source>
        <dbReference type="EMBL" id="RIJ47712.1"/>
    </source>
</evidence>
<keyword evidence="1" id="KW-0472">Membrane</keyword>
<accession>A0A399SYI1</accession>
<reference evidence="2 3" key="1">
    <citation type="submission" date="2018-08" db="EMBL/GenBank/DDBJ databases">
        <title>Pallidiluteibacterium maritimus gen. nov., sp. nov., isolated from coastal sediment.</title>
        <authorList>
            <person name="Zhou L.Y."/>
        </authorList>
    </citation>
    <scope>NUCLEOTIDE SEQUENCE [LARGE SCALE GENOMIC DNA]</scope>
    <source>
        <strain evidence="2 3">XSD2</strain>
    </source>
</reference>
<dbReference type="AlphaFoldDB" id="A0A399SYI1"/>
<dbReference type="Proteomes" id="UP000265926">
    <property type="component" value="Unassembled WGS sequence"/>
</dbReference>